<dbReference type="SUPFAM" id="SSF51735">
    <property type="entry name" value="NAD(P)-binding Rossmann-fold domains"/>
    <property type="match status" value="1"/>
</dbReference>
<dbReference type="InterPro" id="IPR013328">
    <property type="entry name" value="6PGD_dom2"/>
</dbReference>
<accession>A0A7J9RXA9</accession>
<evidence type="ECO:0000256" key="2">
    <source>
        <dbReference type="ARBA" id="ARBA00023002"/>
    </source>
</evidence>
<proteinExistence type="inferred from homology"/>
<feature type="binding site" evidence="5">
    <location>
        <begin position="11"/>
        <end position="16"/>
    </location>
    <ligand>
        <name>NAD(+)</name>
        <dbReference type="ChEBI" id="CHEBI:57540"/>
    </ligand>
</feature>
<dbReference type="PANTHER" id="PTHR11728">
    <property type="entry name" value="GLYCEROL-3-PHOSPHATE DEHYDROGENASE"/>
    <property type="match status" value="1"/>
</dbReference>
<evidence type="ECO:0000256" key="4">
    <source>
        <dbReference type="PIRSR" id="PIRSR000114-2"/>
    </source>
</evidence>
<organism evidence="9 10">
    <name type="scientific">Methanococcus maripaludis</name>
    <name type="common">Methanococcus deltae</name>
    <dbReference type="NCBI Taxonomy" id="39152"/>
    <lineage>
        <taxon>Archaea</taxon>
        <taxon>Methanobacteriati</taxon>
        <taxon>Methanobacteriota</taxon>
        <taxon>Methanomada group</taxon>
        <taxon>Methanococci</taxon>
        <taxon>Methanococcales</taxon>
        <taxon>Methanococcaceae</taxon>
        <taxon>Methanococcus</taxon>
    </lineage>
</organism>
<dbReference type="InterPro" id="IPR036291">
    <property type="entry name" value="NAD(P)-bd_dom_sf"/>
</dbReference>
<dbReference type="PANTHER" id="PTHR11728:SF1">
    <property type="entry name" value="GLYCEROL-3-PHOSPHATE DEHYDROGENASE [NAD(+)] 2, CHLOROPLASTIC"/>
    <property type="match status" value="1"/>
</dbReference>
<dbReference type="GO" id="GO:0005829">
    <property type="term" value="C:cytosol"/>
    <property type="evidence" value="ECO:0007669"/>
    <property type="project" value="TreeGrafter"/>
</dbReference>
<dbReference type="RefSeq" id="WP_183545893.1">
    <property type="nucleotide sequence ID" value="NZ_JACHIQ010000001.1"/>
</dbReference>
<comment type="similarity">
    <text evidence="1 6">Belongs to the NAD-dependent glycerol-3-phosphate dehydrogenase family.</text>
</comment>
<dbReference type="GO" id="GO:0005975">
    <property type="term" value="P:carbohydrate metabolic process"/>
    <property type="evidence" value="ECO:0007669"/>
    <property type="project" value="InterPro"/>
</dbReference>
<evidence type="ECO:0000313" key="10">
    <source>
        <dbReference type="Proteomes" id="UP000584706"/>
    </source>
</evidence>
<dbReference type="GO" id="GO:0046168">
    <property type="term" value="P:glycerol-3-phosphate catabolic process"/>
    <property type="evidence" value="ECO:0007669"/>
    <property type="project" value="InterPro"/>
</dbReference>
<dbReference type="InterPro" id="IPR006168">
    <property type="entry name" value="G3P_DH_NAD-dep"/>
</dbReference>
<dbReference type="SUPFAM" id="SSF48179">
    <property type="entry name" value="6-phosphogluconate dehydrogenase C-terminal domain-like"/>
    <property type="match status" value="1"/>
</dbReference>
<feature type="binding site" evidence="5">
    <location>
        <position position="253"/>
    </location>
    <ligand>
        <name>NAD(+)</name>
        <dbReference type="ChEBI" id="CHEBI:57540"/>
    </ligand>
</feature>
<feature type="domain" description="Glycerol-3-phosphate dehydrogenase NAD-dependent N-terminal" evidence="7">
    <location>
        <begin position="6"/>
        <end position="157"/>
    </location>
</feature>
<comment type="caution">
    <text evidence="9">The sequence shown here is derived from an EMBL/GenBank/DDBJ whole genome shotgun (WGS) entry which is preliminary data.</text>
</comment>
<evidence type="ECO:0000259" key="7">
    <source>
        <dbReference type="Pfam" id="PF01210"/>
    </source>
</evidence>
<dbReference type="InterPro" id="IPR008927">
    <property type="entry name" value="6-PGluconate_DH-like_C_sf"/>
</dbReference>
<dbReference type="Pfam" id="PF01210">
    <property type="entry name" value="NAD_Gly3P_dh_N"/>
    <property type="match status" value="1"/>
</dbReference>
<dbReference type="Pfam" id="PF07479">
    <property type="entry name" value="NAD_Gly3P_dh_C"/>
    <property type="match status" value="1"/>
</dbReference>
<reference evidence="9 10" key="1">
    <citation type="submission" date="2020-08" db="EMBL/GenBank/DDBJ databases">
        <title>Genomic Encyclopedia of Type Strains, Phase IV (KMG-V): Genome sequencing to study the core and pangenomes of soil and plant-associated prokaryotes.</title>
        <authorList>
            <person name="Whitman W."/>
        </authorList>
    </citation>
    <scope>NUCLEOTIDE SEQUENCE [LARGE SCALE GENOMIC DNA]</scope>
    <source>
        <strain evidence="9 10">DSM 7078</strain>
    </source>
</reference>
<keyword evidence="5 6" id="KW-0520">NAD</keyword>
<feature type="binding site" evidence="4">
    <location>
        <position position="109"/>
    </location>
    <ligand>
        <name>substrate</name>
    </ligand>
</feature>
<sequence>MKTVRNICIVGAGSFGTALGNVLSIDKNNVVTLIARNSDVATQISEYKLNNRYFPYVKLNDSLNATCDVTSISSADFLFLAVPSNSVLEYVKKNKDLISKNTIIVNLSKGFGENGNTIIGGLKNIVNNPLVSLKGPTFSMELINNVPSGFTCASKKTYFEEIGEIFKNTNVHLDFSDDIDGVELISSLKNIYAIYMGIVDAHFNSANVRFLALNQSFNELKKIMTLLGGKEETLYNYCGFGDFGLTALNDLSRNRTLGLMIGKGFFNRADHNSVILEGIRSVNIIYKKISKEKLSEFNILSSIYDLFNNNITTQEFSNRLLKKN</sequence>
<dbReference type="GO" id="GO:0047952">
    <property type="term" value="F:glycerol-3-phosphate dehydrogenase [NAD(P)+] activity"/>
    <property type="evidence" value="ECO:0007669"/>
    <property type="project" value="UniProtKB-EC"/>
</dbReference>
<dbReference type="Gene3D" id="3.40.50.720">
    <property type="entry name" value="NAD(P)-binding Rossmann-like Domain"/>
    <property type="match status" value="1"/>
</dbReference>
<dbReference type="PIRSF" id="PIRSF000114">
    <property type="entry name" value="Glycerol-3-P_dh"/>
    <property type="match status" value="1"/>
</dbReference>
<dbReference type="EC" id="1.1.1.94" evidence="9"/>
<evidence type="ECO:0000313" key="9">
    <source>
        <dbReference type="EMBL" id="MBB6066835.1"/>
    </source>
</evidence>
<dbReference type="PRINTS" id="PR00077">
    <property type="entry name" value="GPDHDRGNASE"/>
</dbReference>
<dbReference type="InterPro" id="IPR006109">
    <property type="entry name" value="G3P_DH_NAD-dep_C"/>
</dbReference>
<dbReference type="GO" id="GO:0051287">
    <property type="term" value="F:NAD binding"/>
    <property type="evidence" value="ECO:0007669"/>
    <property type="project" value="InterPro"/>
</dbReference>
<protein>
    <submittedName>
        <fullName evidence="9">Glycerol-3-phosphate dehydrogenase (NAD(P)+)</fullName>
        <ecNumber evidence="9">1.1.1.94</ecNumber>
    </submittedName>
</protein>
<dbReference type="Gene3D" id="1.10.1040.10">
    <property type="entry name" value="N-(1-d-carboxylethyl)-l-norvaline Dehydrogenase, domain 2"/>
    <property type="match status" value="1"/>
</dbReference>
<evidence type="ECO:0000256" key="1">
    <source>
        <dbReference type="ARBA" id="ARBA00011009"/>
    </source>
</evidence>
<evidence type="ECO:0000259" key="8">
    <source>
        <dbReference type="Pfam" id="PF07479"/>
    </source>
</evidence>
<dbReference type="EMBL" id="JACHIQ010000001">
    <property type="protein sequence ID" value="MBB6066835.1"/>
    <property type="molecule type" value="Genomic_DNA"/>
</dbReference>
<feature type="domain" description="Glycerol-3-phosphate dehydrogenase NAD-dependent C-terminal" evidence="8">
    <location>
        <begin position="178"/>
        <end position="316"/>
    </location>
</feature>
<dbReference type="AlphaFoldDB" id="A0A7J9RXA9"/>
<name>A0A7J9RXA9_METMI</name>
<dbReference type="Proteomes" id="UP000584706">
    <property type="component" value="Unassembled WGS sequence"/>
</dbReference>
<evidence type="ECO:0000256" key="6">
    <source>
        <dbReference type="RuleBase" id="RU000437"/>
    </source>
</evidence>
<dbReference type="InterPro" id="IPR011128">
    <property type="entry name" value="G3P_DH_NAD-dep_N"/>
</dbReference>
<evidence type="ECO:0000256" key="5">
    <source>
        <dbReference type="PIRSR" id="PIRSR000114-3"/>
    </source>
</evidence>
<gene>
    <name evidence="9" type="ORF">HNP97_000325</name>
</gene>
<feature type="active site" description="Proton acceptor" evidence="3">
    <location>
        <position position="189"/>
    </location>
</feature>
<keyword evidence="2 6" id="KW-0560">Oxidoreductase</keyword>
<feature type="binding site" evidence="4">
    <location>
        <begin position="253"/>
        <end position="254"/>
    </location>
    <ligand>
        <name>substrate</name>
    </ligand>
</feature>
<evidence type="ECO:0000256" key="3">
    <source>
        <dbReference type="PIRSR" id="PIRSR000114-1"/>
    </source>
</evidence>